<sequence length="173" mass="18791">MEKIVYKIGGLKRPSNSKIERLVLKLNKVPLLRNFGFIKQLVCKLFNLPLTTTFNEGFYCSAPILQVGNNVGLADTYILAYAPVIIGDNCSFSFRNMIVTSTHDLNDFSTVIAQPIIIGNNVWITTNVTILPGVVIGDNTVIGAGSVVSKSIPSGVFAAGNPCKVIREISFKK</sequence>
<dbReference type="AlphaFoldDB" id="A0A2S5A741"/>
<comment type="caution">
    <text evidence="2">The sequence shown here is derived from an EMBL/GenBank/DDBJ whole genome shotgun (WGS) entry which is preliminary data.</text>
</comment>
<keyword evidence="1 2" id="KW-0808">Transferase</keyword>
<dbReference type="SUPFAM" id="SSF51161">
    <property type="entry name" value="Trimeric LpxA-like enzymes"/>
    <property type="match status" value="1"/>
</dbReference>
<name>A0A2S5A741_9FLAO</name>
<dbReference type="GO" id="GO:0008870">
    <property type="term" value="F:galactoside O-acetyltransferase activity"/>
    <property type="evidence" value="ECO:0007669"/>
    <property type="project" value="TreeGrafter"/>
</dbReference>
<dbReference type="InterPro" id="IPR011004">
    <property type="entry name" value="Trimer_LpxA-like_sf"/>
</dbReference>
<comment type="similarity">
    <text evidence="1">Belongs to the transferase hexapeptide repeat family.</text>
</comment>
<organism evidence="2 3">
    <name type="scientific">Flavobacterium alvei</name>
    <dbReference type="NCBI Taxonomy" id="2080416"/>
    <lineage>
        <taxon>Bacteria</taxon>
        <taxon>Pseudomonadati</taxon>
        <taxon>Bacteroidota</taxon>
        <taxon>Flavobacteriia</taxon>
        <taxon>Flavobacteriales</taxon>
        <taxon>Flavobacteriaceae</taxon>
        <taxon>Flavobacterium</taxon>
    </lineage>
</organism>
<dbReference type="Pfam" id="PF00132">
    <property type="entry name" value="Hexapep"/>
    <property type="match status" value="1"/>
</dbReference>
<dbReference type="Gene3D" id="2.160.10.10">
    <property type="entry name" value="Hexapeptide repeat proteins"/>
    <property type="match status" value="1"/>
</dbReference>
<protein>
    <recommendedName>
        <fullName evidence="1">Acetyltransferase</fullName>
        <ecNumber evidence="1">2.3.1.-</ecNumber>
    </recommendedName>
</protein>
<evidence type="ECO:0000313" key="2">
    <source>
        <dbReference type="EMBL" id="POY38119.1"/>
    </source>
</evidence>
<dbReference type="EC" id="2.3.1.-" evidence="1"/>
<dbReference type="EMBL" id="PQVG01000007">
    <property type="protein sequence ID" value="POY38119.1"/>
    <property type="molecule type" value="Genomic_DNA"/>
</dbReference>
<dbReference type="PANTHER" id="PTHR43017:SF1">
    <property type="entry name" value="ACETYLTRANSFERASE YJL218W-RELATED"/>
    <property type="match status" value="1"/>
</dbReference>
<dbReference type="PANTHER" id="PTHR43017">
    <property type="entry name" value="GALACTOSIDE O-ACETYLTRANSFERASE"/>
    <property type="match status" value="1"/>
</dbReference>
<dbReference type="Proteomes" id="UP000237310">
    <property type="component" value="Unassembled WGS sequence"/>
</dbReference>
<dbReference type="OrthoDB" id="9812571at2"/>
<keyword evidence="3" id="KW-1185">Reference proteome</keyword>
<evidence type="ECO:0000313" key="3">
    <source>
        <dbReference type="Proteomes" id="UP000237310"/>
    </source>
</evidence>
<dbReference type="InterPro" id="IPR039369">
    <property type="entry name" value="LacA-like"/>
</dbReference>
<accession>A0A2S5A741</accession>
<evidence type="ECO:0000256" key="1">
    <source>
        <dbReference type="RuleBase" id="RU367021"/>
    </source>
</evidence>
<gene>
    <name evidence="2" type="ORF">C3L50_12665</name>
</gene>
<dbReference type="RefSeq" id="WP_103806553.1">
    <property type="nucleotide sequence ID" value="NZ_PQVG01000007.1"/>
</dbReference>
<proteinExistence type="inferred from homology"/>
<dbReference type="InterPro" id="IPR001451">
    <property type="entry name" value="Hexapep"/>
</dbReference>
<reference evidence="2 3" key="1">
    <citation type="submission" date="2018-01" db="EMBL/GenBank/DDBJ databases">
        <authorList>
            <person name="Gaut B.S."/>
            <person name="Morton B.R."/>
            <person name="Clegg M.T."/>
            <person name="Duvall M.R."/>
        </authorList>
    </citation>
    <scope>NUCLEOTIDE SEQUENCE [LARGE SCALE GENOMIC DNA]</scope>
    <source>
        <strain evidence="2 3">HR-AY</strain>
    </source>
</reference>
<keyword evidence="1 2" id="KW-0012">Acyltransferase</keyword>